<organism evidence="4 5">
    <name type="scientific">Paenibacillus turicensis</name>
    <dbReference type="NCBI Taxonomy" id="160487"/>
    <lineage>
        <taxon>Bacteria</taxon>
        <taxon>Bacillati</taxon>
        <taxon>Bacillota</taxon>
        <taxon>Bacilli</taxon>
        <taxon>Bacillales</taxon>
        <taxon>Paenibacillaceae</taxon>
        <taxon>Paenibacillus</taxon>
    </lineage>
</organism>
<feature type="domain" description="Nudix hydrolase" evidence="3">
    <location>
        <begin position="20"/>
        <end position="171"/>
    </location>
</feature>
<dbReference type="InterPro" id="IPR054105">
    <property type="entry name" value="WHD_NrtR"/>
</dbReference>
<dbReference type="InterPro" id="IPR036388">
    <property type="entry name" value="WH-like_DNA-bd_sf"/>
</dbReference>
<gene>
    <name evidence="4" type="ORF">J2Z32_002187</name>
</gene>
<dbReference type="PANTHER" id="PTHR43736:SF1">
    <property type="entry name" value="DIHYDRONEOPTERIN TRIPHOSPHATE DIPHOSPHATASE"/>
    <property type="match status" value="1"/>
</dbReference>
<dbReference type="PRINTS" id="PR00502">
    <property type="entry name" value="NUDIXFAMILY"/>
</dbReference>
<dbReference type="EMBL" id="JAGGKG010000009">
    <property type="protein sequence ID" value="MBP1905557.1"/>
    <property type="molecule type" value="Genomic_DNA"/>
</dbReference>
<evidence type="ECO:0000313" key="5">
    <source>
        <dbReference type="Proteomes" id="UP001519272"/>
    </source>
</evidence>
<evidence type="ECO:0000256" key="1">
    <source>
        <dbReference type="ARBA" id="ARBA00005582"/>
    </source>
</evidence>
<comment type="caution">
    <text evidence="4">The sequence shown here is derived from an EMBL/GenBank/DDBJ whole genome shotgun (WGS) entry which is preliminary data.</text>
</comment>
<dbReference type="Pfam" id="PF21906">
    <property type="entry name" value="WHD_NrtR"/>
    <property type="match status" value="1"/>
</dbReference>
<dbReference type="PROSITE" id="PS51462">
    <property type="entry name" value="NUDIX"/>
    <property type="match status" value="1"/>
</dbReference>
<dbReference type="PANTHER" id="PTHR43736">
    <property type="entry name" value="ADP-RIBOSE PYROPHOSPHATASE"/>
    <property type="match status" value="1"/>
</dbReference>
<evidence type="ECO:0000259" key="3">
    <source>
        <dbReference type="PROSITE" id="PS51462"/>
    </source>
</evidence>
<dbReference type="SUPFAM" id="SSF55811">
    <property type="entry name" value="Nudix"/>
    <property type="match status" value="1"/>
</dbReference>
<evidence type="ECO:0000313" key="4">
    <source>
        <dbReference type="EMBL" id="MBP1905557.1"/>
    </source>
</evidence>
<name>A0ABS4FSJ8_9BACL</name>
<dbReference type="RefSeq" id="WP_210089187.1">
    <property type="nucleotide sequence ID" value="NZ_JAGGKG010000009.1"/>
</dbReference>
<dbReference type="CDD" id="cd18873">
    <property type="entry name" value="NUDIX_NadM_like"/>
    <property type="match status" value="1"/>
</dbReference>
<dbReference type="Gene3D" id="1.10.10.10">
    <property type="entry name" value="Winged helix-like DNA-binding domain superfamily/Winged helix DNA-binding domain"/>
    <property type="match status" value="1"/>
</dbReference>
<dbReference type="SUPFAM" id="SSF46785">
    <property type="entry name" value="Winged helix' DNA-binding domain"/>
    <property type="match status" value="1"/>
</dbReference>
<proteinExistence type="inferred from homology"/>
<dbReference type="InterPro" id="IPR000086">
    <property type="entry name" value="NUDIX_hydrolase_dom"/>
</dbReference>
<reference evidence="4 5" key="1">
    <citation type="submission" date="2021-03" db="EMBL/GenBank/DDBJ databases">
        <title>Genomic Encyclopedia of Type Strains, Phase IV (KMG-IV): sequencing the most valuable type-strain genomes for metagenomic binning, comparative biology and taxonomic classification.</title>
        <authorList>
            <person name="Goeker M."/>
        </authorList>
    </citation>
    <scope>NUCLEOTIDE SEQUENCE [LARGE SCALE GENOMIC DNA]</scope>
    <source>
        <strain evidence="4 5">DSM 14349</strain>
    </source>
</reference>
<dbReference type="Gene3D" id="3.90.79.10">
    <property type="entry name" value="Nucleoside Triphosphate Pyrophosphohydrolase"/>
    <property type="match status" value="1"/>
</dbReference>
<comment type="similarity">
    <text evidence="1">Belongs to the Nudix hydrolase family.</text>
</comment>
<dbReference type="Pfam" id="PF00293">
    <property type="entry name" value="NUDIX"/>
    <property type="match status" value="1"/>
</dbReference>
<keyword evidence="5" id="KW-1185">Reference proteome</keyword>
<dbReference type="InterPro" id="IPR015797">
    <property type="entry name" value="NUDIX_hydrolase-like_dom_sf"/>
</dbReference>
<dbReference type="Proteomes" id="UP001519272">
    <property type="component" value="Unassembled WGS sequence"/>
</dbReference>
<keyword evidence="2" id="KW-0378">Hydrolase</keyword>
<dbReference type="InterPro" id="IPR020476">
    <property type="entry name" value="Nudix_hydrolase"/>
</dbReference>
<sequence>MSNEQALQQYDVKKYRTPDGYTSDIAIFTIVSEQQEFKPPVMDLKLMLIQRSMTDSEGRPNMEAGKWALPGGFVNPDETAFESAKRELMEETGVTNIHLKHFGVYDTPGRDPRGWIITNAHYAIVPEHRLQERQANDDASEVELFSVKEVLQLDLAFDHRQIIQDAIEVITRELLETTVAQSFLPEKFTYSELQAVLLTISDDSAISLDAAFARKIKSLPFIEEVKGEKTTRTSKKPTQLYRFVDVPVNHSIYHNKR</sequence>
<accession>A0ABS4FSJ8</accession>
<protein>
    <submittedName>
        <fullName evidence="4">ADP-ribose pyrophosphatase YjhB (NUDIX family)</fullName>
    </submittedName>
</protein>
<evidence type="ECO:0000256" key="2">
    <source>
        <dbReference type="ARBA" id="ARBA00022801"/>
    </source>
</evidence>
<dbReference type="InterPro" id="IPR036390">
    <property type="entry name" value="WH_DNA-bd_sf"/>
</dbReference>